<feature type="domain" description="SCP2" evidence="3">
    <location>
        <begin position="16"/>
        <end position="116"/>
    </location>
</feature>
<accession>A0ABP9R449</accession>
<sequence length="214" mass="23944">MALTPPLLLAAAERTLNALLARDPAAPSRLRQLAGKRLLLRLERPRLAVLVGFHERGLDLAQAPDAEESDADALLEIDNEALSALLAGESLERLMFSGRLSLRGQTHLLEATRTLLMDIDLDWEASLAEWLGDVPANALAEGLRRFAEFGLRSQRELRADLADYVFEEARLLPGQAQREVLRDHLTELEIATDRLEARFARLERKLAARRERAT</sequence>
<dbReference type="RefSeq" id="WP_031384627.1">
    <property type="nucleotide sequence ID" value="NZ_BAABKI010000009.1"/>
</dbReference>
<dbReference type="InterPro" id="IPR003033">
    <property type="entry name" value="SCP2_sterol-bd_dom"/>
</dbReference>
<evidence type="ECO:0000313" key="4">
    <source>
        <dbReference type="EMBL" id="GAA5171283.1"/>
    </source>
</evidence>
<name>A0ABP9R449_9GAMM</name>
<comment type="pathway">
    <text evidence="1">Cofactor biosynthesis; ubiquinone biosynthesis.</text>
</comment>
<dbReference type="InterPro" id="IPR036527">
    <property type="entry name" value="SCP2_sterol-bd_dom_sf"/>
</dbReference>
<comment type="subcellular location">
    <subcellularLocation>
        <location evidence="1">Cytoplasm</location>
    </subcellularLocation>
</comment>
<evidence type="ECO:0000256" key="1">
    <source>
        <dbReference type="HAMAP-Rule" id="MF_02215"/>
    </source>
</evidence>
<keyword evidence="1" id="KW-0963">Cytoplasm</keyword>
<proteinExistence type="inferred from homology"/>
<comment type="similarity">
    <text evidence="1">Belongs to the UbiJ family.</text>
</comment>
<feature type="coiled-coil region" evidence="2">
    <location>
        <begin position="178"/>
        <end position="212"/>
    </location>
</feature>
<gene>
    <name evidence="1" type="primary">ubiJ</name>
    <name evidence="4" type="ORF">GCM10023342_05780</name>
</gene>
<organism evidence="4 5">
    <name type="scientific">Modicisalibacter zincidurans</name>
    <dbReference type="NCBI Taxonomy" id="1178777"/>
    <lineage>
        <taxon>Bacteria</taxon>
        <taxon>Pseudomonadati</taxon>
        <taxon>Pseudomonadota</taxon>
        <taxon>Gammaproteobacteria</taxon>
        <taxon>Oceanospirillales</taxon>
        <taxon>Halomonadaceae</taxon>
        <taxon>Modicisalibacter</taxon>
    </lineage>
</organism>
<comment type="caution">
    <text evidence="4">The sequence shown here is derived from an EMBL/GenBank/DDBJ whole genome shotgun (WGS) entry which is preliminary data.</text>
</comment>
<dbReference type="PANTHER" id="PTHR38693:SF1">
    <property type="entry name" value="UBIQUINONE BIOSYNTHESIS ACCESSORY FACTOR UBIJ"/>
    <property type="match status" value="1"/>
</dbReference>
<dbReference type="HAMAP" id="MF_02215">
    <property type="entry name" value="UbiJ"/>
    <property type="match status" value="1"/>
</dbReference>
<keyword evidence="5" id="KW-1185">Reference proteome</keyword>
<comment type="function">
    <text evidence="1">Required for ubiquinone (coenzyme Q) biosynthesis. Binds hydrophobic ubiquinone biosynthetic intermediates via its SCP2 domain and is essential for the stability of the Ubi complex. May constitute a docking platform where Ubi enzymes assemble and access their SCP2-bound polyprenyl substrates.</text>
</comment>
<dbReference type="Pfam" id="PF02036">
    <property type="entry name" value="SCP2"/>
    <property type="match status" value="1"/>
</dbReference>
<evidence type="ECO:0000313" key="5">
    <source>
        <dbReference type="Proteomes" id="UP001500074"/>
    </source>
</evidence>
<dbReference type="InterPro" id="IPR038989">
    <property type="entry name" value="UbiJ"/>
</dbReference>
<reference evidence="5" key="1">
    <citation type="journal article" date="2019" name="Int. J. Syst. Evol. Microbiol.">
        <title>The Global Catalogue of Microorganisms (GCM) 10K type strain sequencing project: providing services to taxonomists for standard genome sequencing and annotation.</title>
        <authorList>
            <consortium name="The Broad Institute Genomics Platform"/>
            <consortium name="The Broad Institute Genome Sequencing Center for Infectious Disease"/>
            <person name="Wu L."/>
            <person name="Ma J."/>
        </authorList>
    </citation>
    <scope>NUCLEOTIDE SEQUENCE [LARGE SCALE GENOMIC DNA]</scope>
    <source>
        <strain evidence="5">JCM 18472</strain>
    </source>
</reference>
<dbReference type="SUPFAM" id="SSF55718">
    <property type="entry name" value="SCP-like"/>
    <property type="match status" value="1"/>
</dbReference>
<evidence type="ECO:0000259" key="3">
    <source>
        <dbReference type="Pfam" id="PF02036"/>
    </source>
</evidence>
<dbReference type="PANTHER" id="PTHR38693">
    <property type="entry name" value="UBIQUINONE BIOSYNTHESIS PROTEIN UBIJ"/>
    <property type="match status" value="1"/>
</dbReference>
<dbReference type="Proteomes" id="UP001500074">
    <property type="component" value="Unassembled WGS sequence"/>
</dbReference>
<keyword evidence="1" id="KW-0831">Ubiquinone biosynthesis</keyword>
<evidence type="ECO:0000256" key="2">
    <source>
        <dbReference type="SAM" id="Coils"/>
    </source>
</evidence>
<keyword evidence="2" id="KW-0175">Coiled coil</keyword>
<dbReference type="EMBL" id="BAABKI010000009">
    <property type="protein sequence ID" value="GAA5171283.1"/>
    <property type="molecule type" value="Genomic_DNA"/>
</dbReference>
<protein>
    <recommendedName>
        <fullName evidence="1">Ubiquinone biosynthesis accessory factor UbiJ</fullName>
    </recommendedName>
</protein>